<dbReference type="Pfam" id="PF13531">
    <property type="entry name" value="SBP_bac_11"/>
    <property type="match status" value="1"/>
</dbReference>
<dbReference type="EMBL" id="QENU01000011">
    <property type="protein sequence ID" value="PVX32728.1"/>
    <property type="molecule type" value="Genomic_DNA"/>
</dbReference>
<evidence type="ECO:0000313" key="7">
    <source>
        <dbReference type="EMBL" id="PVX32728.1"/>
    </source>
</evidence>
<evidence type="ECO:0000256" key="5">
    <source>
        <dbReference type="ARBA" id="ARBA00022764"/>
    </source>
</evidence>
<name>A0A2U0SN17_9PAST</name>
<dbReference type="PANTHER" id="PTHR30368:SF2">
    <property type="entry name" value="SULFATE-BINDING PROTEIN"/>
    <property type="match status" value="1"/>
</dbReference>
<dbReference type="OrthoDB" id="9802127at2"/>
<reference evidence="7 8" key="1">
    <citation type="submission" date="2018-05" db="EMBL/GenBank/DDBJ databases">
        <title>Genomic Encyclopedia of Type Strains, Phase IV (KMG-IV): sequencing the most valuable type-strain genomes for metagenomic binning, comparative biology and taxonomic classification.</title>
        <authorList>
            <person name="Goeker M."/>
        </authorList>
    </citation>
    <scope>NUCLEOTIDE SEQUENCE [LARGE SCALE GENOMIC DNA]</scope>
    <source>
        <strain evidence="7 8">DSM 22999</strain>
    </source>
</reference>
<dbReference type="AlphaFoldDB" id="A0A2U0SN17"/>
<evidence type="ECO:0000256" key="3">
    <source>
        <dbReference type="ARBA" id="ARBA00022448"/>
    </source>
</evidence>
<dbReference type="NCBIfam" id="NF008022">
    <property type="entry name" value="PRK10752.1"/>
    <property type="match status" value="1"/>
</dbReference>
<evidence type="ECO:0000256" key="1">
    <source>
        <dbReference type="ARBA" id="ARBA00004418"/>
    </source>
</evidence>
<keyword evidence="5" id="KW-0574">Periplasm</keyword>
<organism evidence="7 8">
    <name type="scientific">Alitibacter langaaensis DSM 22999</name>
    <dbReference type="NCBI Taxonomy" id="1122935"/>
    <lineage>
        <taxon>Bacteria</taxon>
        <taxon>Pseudomonadati</taxon>
        <taxon>Pseudomonadota</taxon>
        <taxon>Gammaproteobacteria</taxon>
        <taxon>Pasteurellales</taxon>
        <taxon>Pasteurellaceae</taxon>
        <taxon>Alitibacter</taxon>
    </lineage>
</organism>
<gene>
    <name evidence="7" type="ORF">C8D76_11142</name>
</gene>
<keyword evidence="8" id="KW-1185">Reference proteome</keyword>
<sequence>MKKIAVSFLCVFALISALITTVANTNEKPEKQVLLHVAYDVIRDFYKEYNADFRLQHPDVVVSQSHGGASKQALNVASGLPADMVTLTQANDIEMLVKKGLVATTWQRDLPNNATPFGSVMVFLVKKGNPKQILDWQDLARDDVRTIFANPKTSANGRFAYLSALGYAEQAFDNQAQQFAFIKKILANVPVLEAGARAATIVFTQRNLGDVLITPENEAALATQALGADKFEVVYPSFTAYTPVLVAEVTKNTAMNGSHQIVQTYLQGLWTESAQELAAKNHFRPTNKKILAKFTALFPQVNSFDVNEKFGDWKTINQTHFADNALFDQLYIQAQGQH</sequence>
<protein>
    <submittedName>
        <fullName evidence="7">Sulfate transport system substrate-binding protein</fullName>
    </submittedName>
</protein>
<comment type="subcellular location">
    <subcellularLocation>
        <location evidence="1">Periplasm</location>
    </subcellularLocation>
</comment>
<dbReference type="NCBIfam" id="TIGR00971">
    <property type="entry name" value="3a0106s03"/>
    <property type="match status" value="1"/>
</dbReference>
<feature type="signal peptide" evidence="6">
    <location>
        <begin position="1"/>
        <end position="25"/>
    </location>
</feature>
<comment type="similarity">
    <text evidence="2">Belongs to the prokaryotic sulfate-binding protein family.</text>
</comment>
<evidence type="ECO:0000256" key="2">
    <source>
        <dbReference type="ARBA" id="ARBA00006099"/>
    </source>
</evidence>
<dbReference type="GO" id="GO:1902358">
    <property type="term" value="P:sulfate transmembrane transport"/>
    <property type="evidence" value="ECO:0007669"/>
    <property type="project" value="InterPro"/>
</dbReference>
<evidence type="ECO:0000256" key="4">
    <source>
        <dbReference type="ARBA" id="ARBA00022729"/>
    </source>
</evidence>
<dbReference type="GO" id="GO:0042597">
    <property type="term" value="C:periplasmic space"/>
    <property type="evidence" value="ECO:0007669"/>
    <property type="project" value="UniProtKB-SubCell"/>
</dbReference>
<evidence type="ECO:0000313" key="8">
    <source>
        <dbReference type="Proteomes" id="UP000245909"/>
    </source>
</evidence>
<keyword evidence="4 6" id="KW-0732">Signal</keyword>
<keyword evidence="3" id="KW-0813">Transport</keyword>
<dbReference type="GO" id="GO:0140104">
    <property type="term" value="F:molecular carrier activity"/>
    <property type="evidence" value="ECO:0007669"/>
    <property type="project" value="InterPro"/>
</dbReference>
<dbReference type="Gene3D" id="3.40.190.10">
    <property type="entry name" value="Periplasmic binding protein-like II"/>
    <property type="match status" value="2"/>
</dbReference>
<dbReference type="RefSeq" id="WP_116632181.1">
    <property type="nucleotide sequence ID" value="NZ_QENU01000011.1"/>
</dbReference>
<dbReference type="PANTHER" id="PTHR30368">
    <property type="entry name" value="SULFATE-BINDING PROTEIN"/>
    <property type="match status" value="1"/>
</dbReference>
<dbReference type="SUPFAM" id="SSF53850">
    <property type="entry name" value="Periplasmic binding protein-like II"/>
    <property type="match status" value="1"/>
</dbReference>
<accession>A0A2U0SN17</accession>
<dbReference type="Proteomes" id="UP000245909">
    <property type="component" value="Unassembled WGS sequence"/>
</dbReference>
<evidence type="ECO:0000256" key="6">
    <source>
        <dbReference type="SAM" id="SignalP"/>
    </source>
</evidence>
<proteinExistence type="inferred from homology"/>
<dbReference type="InterPro" id="IPR005669">
    <property type="entry name" value="Thiosulph/SO4-bd"/>
</dbReference>
<feature type="chain" id="PRO_5015606815" evidence="6">
    <location>
        <begin position="26"/>
        <end position="338"/>
    </location>
</feature>
<comment type="caution">
    <text evidence="7">The sequence shown here is derived from an EMBL/GenBank/DDBJ whole genome shotgun (WGS) entry which is preliminary data.</text>
</comment>